<evidence type="ECO:0008006" key="7">
    <source>
        <dbReference type="Google" id="ProtNLM"/>
    </source>
</evidence>
<evidence type="ECO:0000313" key="4">
    <source>
        <dbReference type="Proteomes" id="UP000072389"/>
    </source>
</evidence>
<dbReference type="Proteomes" id="UP000072389">
    <property type="component" value="Chromosome"/>
</dbReference>
<protein>
    <recommendedName>
        <fullName evidence="7">Lipoprotein</fullName>
    </recommendedName>
</protein>
<dbReference type="PROSITE" id="PS51257">
    <property type="entry name" value="PROKAR_LIPOPROTEIN"/>
    <property type="match status" value="1"/>
</dbReference>
<evidence type="ECO:0000313" key="1">
    <source>
        <dbReference type="EMBL" id="APP30532.1"/>
    </source>
</evidence>
<reference evidence="2 5" key="3">
    <citation type="submission" date="2016-01" db="EMBL/GenBank/DDBJ databases">
        <title>Draft sequences of Acinetobacter baumannii isolates from wounded military personnel.</title>
        <authorList>
            <person name="Arivett B.A."/>
            <person name="Fiester S.E."/>
            <person name="Ream D.C."/>
            <person name="Actis L.A."/>
        </authorList>
    </citation>
    <scope>NUCLEOTIDE SEQUENCE [LARGE SCALE GENOMIC DNA]</scope>
    <source>
        <strain evidence="2 5">AB2828</strain>
    </source>
</reference>
<name>A0A0H4UIQ4_ACIBA</name>
<evidence type="ECO:0000313" key="5">
    <source>
        <dbReference type="Proteomes" id="UP000076296"/>
    </source>
</evidence>
<dbReference type="AlphaFoldDB" id="A0A0H4UIQ4"/>
<reference evidence="1" key="4">
    <citation type="submission" date="2016-12" db="EMBL/GenBank/DDBJ databases">
        <authorList>
            <person name="Singh M."/>
            <person name="Fernando D."/>
            <person name="Kumar A."/>
        </authorList>
    </citation>
    <scope>NUCLEOTIDE SEQUENCE</scope>
    <source>
        <strain evidence="1">ATCC 17978-VU</strain>
    </source>
</reference>
<sequence>MKKFLYLLGLIFLSGCSEKISNFTIEHTRKSNEKLNFATKIEDKEVLNKIKESSSKKIVCKNTANNNQMLDAYIDKIENNKIDVSVEFCSNYDNRSCEPINISSLKKINLECQAIFSAMIGNVSKSEKFPIVWEEK</sequence>
<reference evidence="1 4" key="1">
    <citation type="journal article" date="2014" name="Antimicrob. Agents Chemother.">
        <title>Triclosan can select for an AdeIJK-overexpressing mutant of Acinetobacter baumannii ATCC 17978 that displays reduced susceptibility to multiple antibiotics.</title>
        <authorList>
            <person name="Fernando D.M."/>
            <person name="Xu W."/>
            <person name="Loewen P.C."/>
            <person name="Zhanel G.G."/>
            <person name="Kumar A."/>
        </authorList>
    </citation>
    <scope>NUCLEOTIDE SEQUENCE [LARGE SCALE GENOMIC DNA]</scope>
    <source>
        <strain evidence="4">ATCC 17978</strain>
        <strain evidence="1">ATCC 17978-VU</strain>
    </source>
</reference>
<gene>
    <name evidence="1" type="ORF">AUO97_06765</name>
    <name evidence="3" type="ORF">G3N53_18780</name>
    <name evidence="2" type="ORF">LV35_02669</name>
</gene>
<organism evidence="2 5">
    <name type="scientific">Acinetobacter baumannii</name>
    <dbReference type="NCBI Taxonomy" id="470"/>
    <lineage>
        <taxon>Bacteria</taxon>
        <taxon>Pseudomonadati</taxon>
        <taxon>Pseudomonadota</taxon>
        <taxon>Gammaproteobacteria</taxon>
        <taxon>Moraxellales</taxon>
        <taxon>Moraxellaceae</taxon>
        <taxon>Acinetobacter</taxon>
        <taxon>Acinetobacter calcoaceticus/baumannii complex</taxon>
    </lineage>
</organism>
<dbReference type="EMBL" id="JAAGTY010000038">
    <property type="protein sequence ID" value="NDW43118.1"/>
    <property type="molecule type" value="Genomic_DNA"/>
</dbReference>
<reference evidence="3 6" key="5">
    <citation type="submission" date="2020-02" db="EMBL/GenBank/DDBJ databases">
        <title>Whole genome shot-gun sequencing of clinical Carbapenem resistant A. baumannii.</title>
        <authorList>
            <person name="Veeraraghavan B."/>
            <person name="Mathur P."/>
            <person name="Vijayakumar S."/>
            <person name="Vasudevan K."/>
            <person name="Lincy M."/>
            <person name="Kirubananthan A."/>
        </authorList>
    </citation>
    <scope>NUCLEOTIDE SEQUENCE [LARGE SCALE GENOMIC DNA]</scope>
    <source>
        <strain evidence="3 6">SP816</strain>
    </source>
</reference>
<reference evidence="1" key="2">
    <citation type="submission" date="2015-12" db="EMBL/GenBank/DDBJ databases">
        <authorList>
            <person name="Singh M.K."/>
            <person name="Fernando D.M."/>
            <person name="Kumar A."/>
        </authorList>
    </citation>
    <scope>NUCLEOTIDE SEQUENCE</scope>
    <source>
        <strain evidence="1">ATCC 17978-VU</strain>
    </source>
</reference>
<proteinExistence type="predicted"/>
<evidence type="ECO:0000313" key="6">
    <source>
        <dbReference type="Proteomes" id="UP000470018"/>
    </source>
</evidence>
<dbReference type="RefSeq" id="WP_000714238.1">
    <property type="nucleotide sequence ID" value="NZ_AP031585.1"/>
</dbReference>
<evidence type="ECO:0000313" key="3">
    <source>
        <dbReference type="EMBL" id="NDW43118.1"/>
    </source>
</evidence>
<dbReference type="EMBL" id="CP018664">
    <property type="protein sequence ID" value="APP30532.1"/>
    <property type="molecule type" value="Genomic_DNA"/>
</dbReference>
<evidence type="ECO:0000313" key="2">
    <source>
        <dbReference type="EMBL" id="KZA14808.1"/>
    </source>
</evidence>
<dbReference type="Proteomes" id="UP000076296">
    <property type="component" value="Unassembled WGS sequence"/>
</dbReference>
<dbReference type="EMBL" id="LRDT01000033">
    <property type="protein sequence ID" value="KZA14808.1"/>
    <property type="molecule type" value="Genomic_DNA"/>
</dbReference>
<accession>A0A0H4UIQ4</accession>
<dbReference type="Proteomes" id="UP000470018">
    <property type="component" value="Unassembled WGS sequence"/>
</dbReference>